<evidence type="ECO:0000313" key="1">
    <source>
        <dbReference type="Proteomes" id="UP001652625"/>
    </source>
</evidence>
<dbReference type="PANTHER" id="PTHR33663">
    <property type="entry name" value="COILED-COIL DOMAIN-CONTAINING PROTEIN 177"/>
    <property type="match status" value="1"/>
</dbReference>
<name>A0ABM4CY48_HYDVU</name>
<proteinExistence type="predicted"/>
<accession>A0ABM4CY48</accession>
<dbReference type="Pfam" id="PF15558">
    <property type="entry name" value="DUF4659"/>
    <property type="match status" value="1"/>
</dbReference>
<dbReference type="Proteomes" id="UP001652625">
    <property type="component" value="Chromosome 11"/>
</dbReference>
<dbReference type="PANTHER" id="PTHR33663:SF2">
    <property type="entry name" value="COILED-COIL DOMAIN-CONTAINING PROTEIN 177"/>
    <property type="match status" value="1"/>
</dbReference>
<dbReference type="RefSeq" id="XP_065666877.1">
    <property type="nucleotide sequence ID" value="XM_065810805.1"/>
</dbReference>
<dbReference type="InterPro" id="IPR029090">
    <property type="entry name" value="DUF4659"/>
</dbReference>
<keyword evidence="1" id="KW-1185">Reference proteome</keyword>
<evidence type="ECO:0000313" key="2">
    <source>
        <dbReference type="RefSeq" id="XP_065666877.1"/>
    </source>
</evidence>
<dbReference type="GeneID" id="136071963"/>
<sequence>MEKLKRYDMDVWTDLNLYNFVESKSANKSKYVLTSPRSLEACSILQIQPVDLLPMSLEEFSEGLLLNSKDAERLYKKFEIDRLRKLNLCREERKKLIEKELTDFEQKPDIQDHSTIFNVVTSRDASRYNTPRKLESASILSEKSAFNMLPGSDSEDENDPNDLKESKHDIGLLSLHKIYPERSVALPAKSSVDTFIEEFQNASQKNGDTQYRKKWENSLLCLEVLNLKDDLKKDNTNDDIRTLNANWKVLDKMDKKRREDCAREEEHQKLQRKLKIKNDIAQDSFSRNMKEKQMKLIMQKLKEEERKLYRQRQLSLMDKDLKRWQDELVLFQTINESRAREIVEKKNESKKQKVLNNRLIKELDHAALKIRIEQENKLREEETKTAILLKEKRVELINKEKDEFLKVSRDVARANRVLRDLKKEKDMHSSFDKMAANAEKIARIEKLSLRKTTPTSIEKHKSNIVLG</sequence>
<protein>
    <submittedName>
        <fullName evidence="2">DNA ligase 1-like isoform X1</fullName>
    </submittedName>
</protein>
<reference evidence="2" key="1">
    <citation type="submission" date="2025-08" db="UniProtKB">
        <authorList>
            <consortium name="RefSeq"/>
        </authorList>
    </citation>
    <scope>IDENTIFICATION</scope>
</reference>
<gene>
    <name evidence="2" type="primary">LOC136071963</name>
</gene>
<organism evidence="1 2">
    <name type="scientific">Hydra vulgaris</name>
    <name type="common">Hydra</name>
    <name type="synonym">Hydra attenuata</name>
    <dbReference type="NCBI Taxonomy" id="6087"/>
    <lineage>
        <taxon>Eukaryota</taxon>
        <taxon>Metazoa</taxon>
        <taxon>Cnidaria</taxon>
        <taxon>Hydrozoa</taxon>
        <taxon>Hydroidolina</taxon>
        <taxon>Anthoathecata</taxon>
        <taxon>Aplanulata</taxon>
        <taxon>Hydridae</taxon>
        <taxon>Hydra</taxon>
    </lineage>
</organism>